<dbReference type="GO" id="GO:0000178">
    <property type="term" value="C:exosome (RNase complex)"/>
    <property type="evidence" value="ECO:0007669"/>
    <property type="project" value="TreeGrafter"/>
</dbReference>
<dbReference type="GO" id="GO:0010468">
    <property type="term" value="P:regulation of gene expression"/>
    <property type="evidence" value="ECO:0007669"/>
    <property type="project" value="TreeGrafter"/>
</dbReference>
<dbReference type="GO" id="GO:0005730">
    <property type="term" value="C:nucleolus"/>
    <property type="evidence" value="ECO:0007669"/>
    <property type="project" value="UniProtKB-SubCell"/>
</dbReference>
<gene>
    <name evidence="9" type="ORF">BEMITA_LOCUS5483</name>
</gene>
<evidence type="ECO:0000256" key="8">
    <source>
        <dbReference type="SAM" id="MobiDB-lite"/>
    </source>
</evidence>
<sequence>MTGETSEIINFGELSNDESLKKSVTSFSDSVSKIGDTLKTMCDSDIYNQLDSEHKVKYDIFLSYSLNSLFWLYLRTQGHDPNDHGIKKELDRVKGQMAEAKKAEERKSMPKVDQGAAKRFVRNALWDPDDKDTKNKQQMPTGASSSKKRKRND</sequence>
<dbReference type="Proteomes" id="UP001152759">
    <property type="component" value="Chromosome 3"/>
</dbReference>
<comment type="similarity">
    <text evidence="2 7">Belongs to the C1D family.</text>
</comment>
<dbReference type="GO" id="GO:0003723">
    <property type="term" value="F:RNA binding"/>
    <property type="evidence" value="ECO:0007669"/>
    <property type="project" value="UniProtKB-UniRule"/>
</dbReference>
<dbReference type="InterPro" id="IPR011082">
    <property type="entry name" value="Exosome-assoc_fac/DNA_repair"/>
</dbReference>
<protein>
    <recommendedName>
        <fullName evidence="3 7">Nuclear nucleic acid-binding protein C1D</fullName>
    </recommendedName>
</protein>
<accession>A0A9P0F218</accession>
<organism evidence="9 10">
    <name type="scientific">Bemisia tabaci</name>
    <name type="common">Sweetpotato whitefly</name>
    <name type="synonym">Aleurodes tabaci</name>
    <dbReference type="NCBI Taxonomy" id="7038"/>
    <lineage>
        <taxon>Eukaryota</taxon>
        <taxon>Metazoa</taxon>
        <taxon>Ecdysozoa</taxon>
        <taxon>Arthropoda</taxon>
        <taxon>Hexapoda</taxon>
        <taxon>Insecta</taxon>
        <taxon>Pterygota</taxon>
        <taxon>Neoptera</taxon>
        <taxon>Paraneoptera</taxon>
        <taxon>Hemiptera</taxon>
        <taxon>Sternorrhyncha</taxon>
        <taxon>Aleyrodoidea</taxon>
        <taxon>Aleyrodidae</taxon>
        <taxon>Aleyrodinae</taxon>
        <taxon>Bemisia</taxon>
    </lineage>
</organism>
<keyword evidence="10" id="KW-1185">Reference proteome</keyword>
<keyword evidence="5 7" id="KW-0694">RNA-binding</keyword>
<dbReference type="EMBL" id="OU963864">
    <property type="protein sequence ID" value="CAH0386355.1"/>
    <property type="molecule type" value="Genomic_DNA"/>
</dbReference>
<evidence type="ECO:0000256" key="5">
    <source>
        <dbReference type="ARBA" id="ARBA00022884"/>
    </source>
</evidence>
<evidence type="ECO:0000313" key="10">
    <source>
        <dbReference type="Proteomes" id="UP001152759"/>
    </source>
</evidence>
<feature type="compositionally biased region" description="Basic and acidic residues" evidence="8">
    <location>
        <begin position="93"/>
        <end position="110"/>
    </location>
</feature>
<keyword evidence="7" id="KW-0963">Cytoplasm</keyword>
<feature type="compositionally biased region" description="Polar residues" evidence="8">
    <location>
        <begin position="136"/>
        <end position="145"/>
    </location>
</feature>
<comment type="subunit">
    <text evidence="7">Monomer and homodimer.</text>
</comment>
<dbReference type="GO" id="GO:0005737">
    <property type="term" value="C:cytoplasm"/>
    <property type="evidence" value="ECO:0007669"/>
    <property type="project" value="UniProtKB-SubCell"/>
</dbReference>
<keyword evidence="4 7" id="KW-0698">rRNA processing</keyword>
<dbReference type="InterPro" id="IPR007146">
    <property type="entry name" value="Sas10/Utp3/C1D"/>
</dbReference>
<dbReference type="AlphaFoldDB" id="A0A9P0F218"/>
<comment type="function">
    <text evidence="7">Plays a role in the recruitment of the exosome to pre-rRNA to mediate the 3'-5' end processing of the 5.8S rRNA.</text>
</comment>
<dbReference type="Pfam" id="PF04000">
    <property type="entry name" value="Sas10_Utp3"/>
    <property type="match status" value="1"/>
</dbReference>
<proteinExistence type="inferred from homology"/>
<comment type="subcellular location">
    <subcellularLocation>
        <location evidence="7">Cytoplasm</location>
    </subcellularLocation>
    <subcellularLocation>
        <location evidence="7">Nucleus</location>
        <location evidence="7">Nucleolus</location>
    </subcellularLocation>
    <subcellularLocation>
        <location evidence="1 7">Nucleus</location>
    </subcellularLocation>
</comment>
<keyword evidence="7" id="KW-0238">DNA-binding</keyword>
<reference evidence="9" key="1">
    <citation type="submission" date="2021-12" db="EMBL/GenBank/DDBJ databases">
        <authorList>
            <person name="King R."/>
        </authorList>
    </citation>
    <scope>NUCLEOTIDE SEQUENCE</scope>
</reference>
<dbReference type="GO" id="GO:0000460">
    <property type="term" value="P:maturation of 5.8S rRNA"/>
    <property type="evidence" value="ECO:0007669"/>
    <property type="project" value="TreeGrafter"/>
</dbReference>
<evidence type="ECO:0000256" key="4">
    <source>
        <dbReference type="ARBA" id="ARBA00022552"/>
    </source>
</evidence>
<name>A0A9P0F218_BEMTA</name>
<evidence type="ECO:0000256" key="3">
    <source>
        <dbReference type="ARBA" id="ARBA00015212"/>
    </source>
</evidence>
<dbReference type="KEGG" id="btab:109044217"/>
<dbReference type="PANTHER" id="PTHR15341">
    <property type="entry name" value="SUN-COR STEROID HORMONE RECEPTOR CO-REPRESSOR"/>
    <property type="match status" value="1"/>
</dbReference>
<feature type="region of interest" description="Disordered" evidence="8">
    <location>
        <begin position="93"/>
        <end position="153"/>
    </location>
</feature>
<evidence type="ECO:0000256" key="7">
    <source>
        <dbReference type="RuleBase" id="RU368003"/>
    </source>
</evidence>
<evidence type="ECO:0000256" key="2">
    <source>
        <dbReference type="ARBA" id="ARBA00009154"/>
    </source>
</evidence>
<evidence type="ECO:0000256" key="1">
    <source>
        <dbReference type="ARBA" id="ARBA00004123"/>
    </source>
</evidence>
<evidence type="ECO:0000313" key="9">
    <source>
        <dbReference type="EMBL" id="CAH0386355.1"/>
    </source>
</evidence>
<evidence type="ECO:0000256" key="6">
    <source>
        <dbReference type="ARBA" id="ARBA00023242"/>
    </source>
</evidence>
<dbReference type="GO" id="GO:0003677">
    <property type="term" value="F:DNA binding"/>
    <property type="evidence" value="ECO:0007669"/>
    <property type="project" value="UniProtKB-KW"/>
</dbReference>
<keyword evidence="6 7" id="KW-0539">Nucleus</keyword>
<dbReference type="PANTHER" id="PTHR15341:SF3">
    <property type="entry name" value="NUCLEAR NUCLEIC ACID-BINDING PROTEIN C1D"/>
    <property type="match status" value="1"/>
</dbReference>